<dbReference type="AlphaFoldDB" id="A0AAV7PIZ3"/>
<evidence type="ECO:0000313" key="2">
    <source>
        <dbReference type="EMBL" id="KAJ1127769.1"/>
    </source>
</evidence>
<feature type="region of interest" description="Disordered" evidence="1">
    <location>
        <begin position="85"/>
        <end position="104"/>
    </location>
</feature>
<name>A0AAV7PIZ3_PLEWA</name>
<comment type="caution">
    <text evidence="2">The sequence shown here is derived from an EMBL/GenBank/DDBJ whole genome shotgun (WGS) entry which is preliminary data.</text>
</comment>
<proteinExistence type="predicted"/>
<evidence type="ECO:0000313" key="3">
    <source>
        <dbReference type="Proteomes" id="UP001066276"/>
    </source>
</evidence>
<feature type="region of interest" description="Disordered" evidence="1">
    <location>
        <begin position="145"/>
        <end position="326"/>
    </location>
</feature>
<reference evidence="2" key="1">
    <citation type="journal article" date="2022" name="bioRxiv">
        <title>Sequencing and chromosome-scale assembly of the giantPleurodeles waltlgenome.</title>
        <authorList>
            <person name="Brown T."/>
            <person name="Elewa A."/>
            <person name="Iarovenko S."/>
            <person name="Subramanian E."/>
            <person name="Araus A.J."/>
            <person name="Petzold A."/>
            <person name="Susuki M."/>
            <person name="Suzuki K.-i.T."/>
            <person name="Hayashi T."/>
            <person name="Toyoda A."/>
            <person name="Oliveira C."/>
            <person name="Osipova E."/>
            <person name="Leigh N.D."/>
            <person name="Simon A."/>
            <person name="Yun M.H."/>
        </authorList>
    </citation>
    <scope>NUCLEOTIDE SEQUENCE</scope>
    <source>
        <strain evidence="2">20211129_DDA</strain>
        <tissue evidence="2">Liver</tissue>
    </source>
</reference>
<dbReference type="EMBL" id="JANPWB010000011">
    <property type="protein sequence ID" value="KAJ1127769.1"/>
    <property type="molecule type" value="Genomic_DNA"/>
</dbReference>
<protein>
    <submittedName>
        <fullName evidence="2">Uncharacterized protein</fullName>
    </submittedName>
</protein>
<feature type="compositionally biased region" description="Low complexity" evidence="1">
    <location>
        <begin position="210"/>
        <end position="219"/>
    </location>
</feature>
<accession>A0AAV7PIZ3</accession>
<feature type="compositionally biased region" description="Basic residues" evidence="1">
    <location>
        <begin position="85"/>
        <end position="99"/>
    </location>
</feature>
<sequence length="350" mass="37032">MEGGESGVPSITFPLPAESARALYFSQLQGFFAPAVSMLLGLSRCVSPILTCGLLCHCVLGVPSGSSRLFKGFWRRVCTHSSFHRLSSRPARGPRRRSGPSRGLGQRDVFMELHQCRRTSVPPLLVHKVTVSDLLASFPSPLEIQRHGVGSRRPRRSAAGGGAEDKPGRPQLLAPPSSPRSPGGSRLDSLGRCTSAGEWGGTSALPSPPLSRRGLPRPTRCSRRGPRPPGPNPIRYRARGCGPPAQPPPPLTGLSPAQPNGSLVSGGSADQQQSSGPHGLRSGSFVLRHKSAARSDDRGRHFVSGGRGVEKPFIQLSERDSSPRGPLVIQGSCGAVACDQPRFPSAGQRS</sequence>
<gene>
    <name evidence="2" type="ORF">NDU88_006162</name>
</gene>
<dbReference type="Proteomes" id="UP001066276">
    <property type="component" value="Chromosome 7"/>
</dbReference>
<evidence type="ECO:0000256" key="1">
    <source>
        <dbReference type="SAM" id="MobiDB-lite"/>
    </source>
</evidence>
<feature type="compositionally biased region" description="Low complexity" evidence="1">
    <location>
        <begin position="252"/>
        <end position="276"/>
    </location>
</feature>
<keyword evidence="3" id="KW-1185">Reference proteome</keyword>
<organism evidence="2 3">
    <name type="scientific">Pleurodeles waltl</name>
    <name type="common">Iberian ribbed newt</name>
    <dbReference type="NCBI Taxonomy" id="8319"/>
    <lineage>
        <taxon>Eukaryota</taxon>
        <taxon>Metazoa</taxon>
        <taxon>Chordata</taxon>
        <taxon>Craniata</taxon>
        <taxon>Vertebrata</taxon>
        <taxon>Euteleostomi</taxon>
        <taxon>Amphibia</taxon>
        <taxon>Batrachia</taxon>
        <taxon>Caudata</taxon>
        <taxon>Salamandroidea</taxon>
        <taxon>Salamandridae</taxon>
        <taxon>Pleurodelinae</taxon>
        <taxon>Pleurodeles</taxon>
    </lineage>
</organism>